<dbReference type="Proteomes" id="UP000288607">
    <property type="component" value="Unassembled WGS sequence"/>
</dbReference>
<accession>A0A430FII1</accession>
<sequence>MTDNQPIRDIHTIQKELDETVNTTPLKEMLQAFGLALLTGVPTFLSFQLYITVPRWTWFSLLVTLFFLGAGVYFLVTMGTRGAARQEKIAKLRAELDEARRAQRY</sequence>
<reference evidence="2 3" key="1">
    <citation type="submission" date="2018-09" db="EMBL/GenBank/DDBJ databases">
        <title>Characterization of the phylogenetic diversity of five novel species belonging to the genus Bifidobacterium.</title>
        <authorList>
            <person name="Lugli G.A."/>
            <person name="Duranti S."/>
            <person name="Milani C."/>
        </authorList>
    </citation>
    <scope>NUCLEOTIDE SEQUENCE [LARGE SCALE GENOMIC DNA]</scope>
    <source>
        <strain evidence="2 3">2028B</strain>
    </source>
</reference>
<name>A0A430FII1_9BIFI</name>
<evidence type="ECO:0000313" key="3">
    <source>
        <dbReference type="Proteomes" id="UP000288607"/>
    </source>
</evidence>
<evidence type="ECO:0000313" key="2">
    <source>
        <dbReference type="EMBL" id="RSX52617.1"/>
    </source>
</evidence>
<keyword evidence="1" id="KW-1133">Transmembrane helix</keyword>
<proteinExistence type="predicted"/>
<dbReference type="AlphaFoldDB" id="A0A430FII1"/>
<dbReference type="EMBL" id="QXGJ01000001">
    <property type="protein sequence ID" value="RSX52617.1"/>
    <property type="molecule type" value="Genomic_DNA"/>
</dbReference>
<keyword evidence="1" id="KW-0472">Membrane</keyword>
<protein>
    <submittedName>
        <fullName evidence="2">Uncharacterized protein</fullName>
    </submittedName>
</protein>
<keyword evidence="1" id="KW-0812">Transmembrane</keyword>
<comment type="caution">
    <text evidence="2">The sequence shown here is derived from an EMBL/GenBank/DDBJ whole genome shotgun (WGS) entry which is preliminary data.</text>
</comment>
<organism evidence="2 3">
    <name type="scientific">Bifidobacterium callimiconis</name>
    <dbReference type="NCBI Taxonomy" id="2306973"/>
    <lineage>
        <taxon>Bacteria</taxon>
        <taxon>Bacillati</taxon>
        <taxon>Actinomycetota</taxon>
        <taxon>Actinomycetes</taxon>
        <taxon>Bifidobacteriales</taxon>
        <taxon>Bifidobacteriaceae</taxon>
        <taxon>Bifidobacterium</taxon>
    </lineage>
</organism>
<evidence type="ECO:0000256" key="1">
    <source>
        <dbReference type="SAM" id="Phobius"/>
    </source>
</evidence>
<dbReference type="RefSeq" id="WP_126029270.1">
    <property type="nucleotide sequence ID" value="NZ_QXGJ01000001.1"/>
</dbReference>
<keyword evidence="3" id="KW-1185">Reference proteome</keyword>
<feature type="transmembrane region" description="Helical" evidence="1">
    <location>
        <begin position="32"/>
        <end position="51"/>
    </location>
</feature>
<feature type="transmembrane region" description="Helical" evidence="1">
    <location>
        <begin position="57"/>
        <end position="76"/>
    </location>
</feature>
<gene>
    <name evidence="2" type="ORF">D2E23_0345</name>
</gene>